<dbReference type="InterPro" id="IPR036890">
    <property type="entry name" value="HATPase_C_sf"/>
</dbReference>
<proteinExistence type="predicted"/>
<keyword evidence="5" id="KW-1185">Reference proteome</keyword>
<evidence type="ECO:0000256" key="1">
    <source>
        <dbReference type="ARBA" id="ARBA00022527"/>
    </source>
</evidence>
<feature type="domain" description="Histidine kinase/HSP90-like ATPase" evidence="3">
    <location>
        <begin position="155"/>
        <end position="258"/>
    </location>
</feature>
<comment type="caution">
    <text evidence="4">The sequence shown here is derived from an EMBL/GenBank/DDBJ whole genome shotgun (WGS) entry which is preliminary data.</text>
</comment>
<feature type="region of interest" description="Disordered" evidence="2">
    <location>
        <begin position="94"/>
        <end position="144"/>
    </location>
</feature>
<dbReference type="PANTHER" id="PTHR35526:SF3">
    <property type="entry name" value="ANTI-SIGMA-F FACTOR RSBW"/>
    <property type="match status" value="1"/>
</dbReference>
<dbReference type="GO" id="GO:0005524">
    <property type="term" value="F:ATP binding"/>
    <property type="evidence" value="ECO:0007669"/>
    <property type="project" value="UniProtKB-KW"/>
</dbReference>
<evidence type="ECO:0000259" key="3">
    <source>
        <dbReference type="Pfam" id="PF13581"/>
    </source>
</evidence>
<keyword evidence="4" id="KW-0067">ATP-binding</keyword>
<dbReference type="InterPro" id="IPR003594">
    <property type="entry name" value="HATPase_dom"/>
</dbReference>
<dbReference type="Gene3D" id="3.30.565.10">
    <property type="entry name" value="Histidine kinase-like ATPase, C-terminal domain"/>
    <property type="match status" value="1"/>
</dbReference>
<dbReference type="Pfam" id="PF13581">
    <property type="entry name" value="HATPase_c_2"/>
    <property type="match status" value="1"/>
</dbReference>
<keyword evidence="1" id="KW-0723">Serine/threonine-protein kinase</keyword>
<dbReference type="CDD" id="cd16936">
    <property type="entry name" value="HATPase_RsbW-like"/>
    <property type="match status" value="1"/>
</dbReference>
<dbReference type="PANTHER" id="PTHR35526">
    <property type="entry name" value="ANTI-SIGMA-F FACTOR RSBW-RELATED"/>
    <property type="match status" value="1"/>
</dbReference>
<dbReference type="EMBL" id="JBHTGL010000006">
    <property type="protein sequence ID" value="MFD0622395.1"/>
    <property type="molecule type" value="Genomic_DNA"/>
</dbReference>
<evidence type="ECO:0000256" key="2">
    <source>
        <dbReference type="SAM" id="MobiDB-lite"/>
    </source>
</evidence>
<sequence length="290" mass="31103">MEPLTEHRGVSGPVVYGYLRLVRVSQARQDALHDALAEYCCRHELTLHGVFTERTAGTERSAAFTGLLDVLELHGTYGVVLPALSHLGPKAIAAPAKPGSPPPAPGCCWSAAPARTPPAPPGPARTSPPPQSRPRLGPRHVRPPMPEATQRFFDHRPESVKAARDFTTRTLRAWGLDETGDIRLVVSELATNALAHGSDAEHGFLVRLEPDDGGLRLEVHDSRDLHHPLTGPAFPDPAADETGRGLVIVTALAARWGIDPRQPFGKIVWSHFPTAPSATAARAVQGARTC</sequence>
<name>A0ABW2WQX7_9ACTN</name>
<dbReference type="SUPFAM" id="SSF55874">
    <property type="entry name" value="ATPase domain of HSP90 chaperone/DNA topoisomerase II/histidine kinase"/>
    <property type="match status" value="1"/>
</dbReference>
<keyword evidence="1" id="KW-0418">Kinase</keyword>
<feature type="compositionally biased region" description="Pro residues" evidence="2">
    <location>
        <begin position="115"/>
        <end position="132"/>
    </location>
</feature>
<dbReference type="InterPro" id="IPR050267">
    <property type="entry name" value="Anti-sigma-factor_SerPK"/>
</dbReference>
<reference evidence="5" key="1">
    <citation type="journal article" date="2019" name="Int. J. Syst. Evol. Microbiol.">
        <title>The Global Catalogue of Microorganisms (GCM) 10K type strain sequencing project: providing services to taxonomists for standard genome sequencing and annotation.</title>
        <authorList>
            <consortium name="The Broad Institute Genomics Platform"/>
            <consortium name="The Broad Institute Genome Sequencing Center for Infectious Disease"/>
            <person name="Wu L."/>
            <person name="Ma J."/>
        </authorList>
    </citation>
    <scope>NUCLEOTIDE SEQUENCE [LARGE SCALE GENOMIC DNA]</scope>
    <source>
        <strain evidence="5">JCM 12607</strain>
    </source>
</reference>
<dbReference type="Proteomes" id="UP001596915">
    <property type="component" value="Unassembled WGS sequence"/>
</dbReference>
<protein>
    <submittedName>
        <fullName evidence="4">ATP-binding protein</fullName>
    </submittedName>
</protein>
<accession>A0ABW2WQX7</accession>
<keyword evidence="4" id="KW-0547">Nucleotide-binding</keyword>
<evidence type="ECO:0000313" key="5">
    <source>
        <dbReference type="Proteomes" id="UP001596915"/>
    </source>
</evidence>
<keyword evidence="1" id="KW-0808">Transferase</keyword>
<gene>
    <name evidence="4" type="ORF">ACFQ2K_05695</name>
</gene>
<evidence type="ECO:0000313" key="4">
    <source>
        <dbReference type="EMBL" id="MFD0622395.1"/>
    </source>
</evidence>
<organism evidence="4 5">
    <name type="scientific">Streptomyces sanglieri</name>
    <dbReference type="NCBI Taxonomy" id="193460"/>
    <lineage>
        <taxon>Bacteria</taxon>
        <taxon>Bacillati</taxon>
        <taxon>Actinomycetota</taxon>
        <taxon>Actinomycetes</taxon>
        <taxon>Kitasatosporales</taxon>
        <taxon>Streptomycetaceae</taxon>
        <taxon>Streptomyces</taxon>
    </lineage>
</organism>